<evidence type="ECO:0000256" key="7">
    <source>
        <dbReference type="ARBA" id="ARBA00022884"/>
    </source>
</evidence>
<sequence length="646" mass="71204">AAFGHLLDARILRALAKLGYSRPTPVQLSSVPVALSGRDVLARARTGSGKTLAYALPLVQKVLLAKKALSKSDTSYQRTRAMVLVPTRELSEQVTAQLGALLPFLERDVSVVNVARDASHHVHKVLLSERPDIVVATPSRALAHVQAGTLDLSNLETLAIDEADLILSYGHDEALRSLPLPKGLQCLCMSATMTKDVTALKGLVLHNKPAILDIADPELSNLTQFKVIVESSTDKFLLLYVILKLRLIRGKCIIFVNDVDRGYRLKLFLEQFAIKSTVLNEELPVNSRYHIVQEFNKGVYDYIIATDESRFGADATDDESAATRVEEVTETEAKESTEDGEDGENASEDEQGEKEEGAEKEEEEGATTSKSKGKKHKPAKGEGKSSKKHEYGASRGIDFVAVSCVVNFDLPVSTRGYTHRVGRTARAGNTGTSLSFVVPEEAFRKDMQPGSSSRPLVCATTERDETVYAKIEAQEQAKGQEIRDWRFDKKQVDAFRYRMEDALRSVTRASIREARIKEIKNELLNSERLKAHFEDNPSDLLYLRHDKALHPTRVQPHLRHVPSYLMPRIRSAVPAPAPVEGGDAAKRKRTDDDAEGLGYVTFAKNRNANGSRGGRGRGRGRGRGGASSNGRSMSKKKKADPLRKFG</sequence>
<feature type="non-terminal residue" evidence="13">
    <location>
        <position position="646"/>
    </location>
</feature>
<keyword evidence="5" id="KW-0347">Helicase</keyword>
<dbReference type="GO" id="GO:0003724">
    <property type="term" value="F:RNA helicase activity"/>
    <property type="evidence" value="ECO:0007669"/>
    <property type="project" value="UniProtKB-EC"/>
</dbReference>
<feature type="domain" description="Helicase C-terminal" evidence="12">
    <location>
        <begin position="221"/>
        <end position="466"/>
    </location>
</feature>
<dbReference type="Gene3D" id="3.40.50.300">
    <property type="entry name" value="P-loop containing nucleotide triphosphate hydrolases"/>
    <property type="match status" value="2"/>
</dbReference>
<evidence type="ECO:0000256" key="3">
    <source>
        <dbReference type="ARBA" id="ARBA00022741"/>
    </source>
</evidence>
<dbReference type="PROSITE" id="PS51194">
    <property type="entry name" value="HELICASE_CTER"/>
    <property type="match status" value="1"/>
</dbReference>
<evidence type="ECO:0000256" key="9">
    <source>
        <dbReference type="ARBA" id="ARBA00047984"/>
    </source>
</evidence>
<organism evidence="13 14">
    <name type="scientific">Acaromyces ingoldii</name>
    <dbReference type="NCBI Taxonomy" id="215250"/>
    <lineage>
        <taxon>Eukaryota</taxon>
        <taxon>Fungi</taxon>
        <taxon>Dikarya</taxon>
        <taxon>Basidiomycota</taxon>
        <taxon>Ustilaginomycotina</taxon>
        <taxon>Exobasidiomycetes</taxon>
        <taxon>Exobasidiales</taxon>
        <taxon>Cryptobasidiaceae</taxon>
        <taxon>Acaromyces</taxon>
    </lineage>
</organism>
<dbReference type="InterPro" id="IPR001650">
    <property type="entry name" value="Helicase_C-like"/>
</dbReference>
<dbReference type="Proteomes" id="UP000245768">
    <property type="component" value="Unassembled WGS sequence"/>
</dbReference>
<dbReference type="PANTHER" id="PTHR47959">
    <property type="entry name" value="ATP-DEPENDENT RNA HELICASE RHLE-RELATED"/>
    <property type="match status" value="1"/>
</dbReference>
<accession>A0A316YPW4</accession>
<evidence type="ECO:0000313" key="13">
    <source>
        <dbReference type="EMBL" id="PWN91427.1"/>
    </source>
</evidence>
<dbReference type="FunCoup" id="A0A316YPW4">
    <property type="interactions" value="485"/>
</dbReference>
<feature type="compositionally biased region" description="Acidic residues" evidence="10">
    <location>
        <begin position="338"/>
        <end position="365"/>
    </location>
</feature>
<keyword evidence="7" id="KW-0694">RNA-binding</keyword>
<dbReference type="InterPro" id="IPR027417">
    <property type="entry name" value="P-loop_NTPase"/>
</dbReference>
<dbReference type="InterPro" id="IPR014001">
    <property type="entry name" value="Helicase_ATP-bd"/>
</dbReference>
<dbReference type="GO" id="GO:0003723">
    <property type="term" value="F:RNA binding"/>
    <property type="evidence" value="ECO:0007669"/>
    <property type="project" value="UniProtKB-KW"/>
</dbReference>
<name>A0A316YPW4_9BASI</name>
<evidence type="ECO:0000256" key="8">
    <source>
        <dbReference type="ARBA" id="ARBA00038041"/>
    </source>
</evidence>
<feature type="domain" description="Helicase ATP-binding" evidence="11">
    <location>
        <begin position="31"/>
        <end position="211"/>
    </location>
</feature>
<dbReference type="InterPro" id="IPR050079">
    <property type="entry name" value="DEAD_box_RNA_helicase"/>
</dbReference>
<evidence type="ECO:0000259" key="12">
    <source>
        <dbReference type="PROSITE" id="PS51194"/>
    </source>
</evidence>
<evidence type="ECO:0000256" key="1">
    <source>
        <dbReference type="ARBA" id="ARBA00003706"/>
    </source>
</evidence>
<keyword evidence="3" id="KW-0547">Nucleotide-binding</keyword>
<feature type="non-terminal residue" evidence="13">
    <location>
        <position position="1"/>
    </location>
</feature>
<dbReference type="SUPFAM" id="SSF52540">
    <property type="entry name" value="P-loop containing nucleoside triphosphate hydrolases"/>
    <property type="match status" value="2"/>
</dbReference>
<feature type="region of interest" description="Disordered" evidence="10">
    <location>
        <begin position="314"/>
        <end position="390"/>
    </location>
</feature>
<dbReference type="SMART" id="SM00487">
    <property type="entry name" value="DEXDc"/>
    <property type="match status" value="1"/>
</dbReference>
<dbReference type="SMART" id="SM00490">
    <property type="entry name" value="HELICc"/>
    <property type="match status" value="1"/>
</dbReference>
<dbReference type="CDD" id="cd17961">
    <property type="entry name" value="DEADc_DDX56"/>
    <property type="match status" value="1"/>
</dbReference>
<dbReference type="GO" id="GO:0005524">
    <property type="term" value="F:ATP binding"/>
    <property type="evidence" value="ECO:0007669"/>
    <property type="project" value="UniProtKB-KW"/>
</dbReference>
<comment type="catalytic activity">
    <reaction evidence="9">
        <text>ATP + H2O = ADP + phosphate + H(+)</text>
        <dbReference type="Rhea" id="RHEA:13065"/>
        <dbReference type="ChEBI" id="CHEBI:15377"/>
        <dbReference type="ChEBI" id="CHEBI:15378"/>
        <dbReference type="ChEBI" id="CHEBI:30616"/>
        <dbReference type="ChEBI" id="CHEBI:43474"/>
        <dbReference type="ChEBI" id="CHEBI:456216"/>
        <dbReference type="EC" id="3.6.4.13"/>
    </reaction>
</comment>
<dbReference type="EMBL" id="KZ819635">
    <property type="protein sequence ID" value="PWN91427.1"/>
    <property type="molecule type" value="Genomic_DNA"/>
</dbReference>
<evidence type="ECO:0000256" key="2">
    <source>
        <dbReference type="ARBA" id="ARBA00012552"/>
    </source>
</evidence>
<dbReference type="InterPro" id="IPR011545">
    <property type="entry name" value="DEAD/DEAH_box_helicase_dom"/>
</dbReference>
<dbReference type="GO" id="GO:0005829">
    <property type="term" value="C:cytosol"/>
    <property type="evidence" value="ECO:0007669"/>
    <property type="project" value="TreeGrafter"/>
</dbReference>
<dbReference type="OrthoDB" id="1191041at2759"/>
<dbReference type="RefSeq" id="XP_025378625.1">
    <property type="nucleotide sequence ID" value="XM_025518586.1"/>
</dbReference>
<evidence type="ECO:0000259" key="11">
    <source>
        <dbReference type="PROSITE" id="PS51192"/>
    </source>
</evidence>
<evidence type="ECO:0000256" key="6">
    <source>
        <dbReference type="ARBA" id="ARBA00022840"/>
    </source>
</evidence>
<evidence type="ECO:0000256" key="4">
    <source>
        <dbReference type="ARBA" id="ARBA00022801"/>
    </source>
</evidence>
<dbReference type="AlphaFoldDB" id="A0A316YPW4"/>
<proteinExistence type="inferred from homology"/>
<keyword evidence="4 13" id="KW-0378">Hydrolase</keyword>
<comment type="function">
    <text evidence="1">ATP-binding RNA helicase involved in the biogenesis of 60S ribosomal subunits and is required for the normal formation of 25S and 5.8S rRNAs.</text>
</comment>
<gene>
    <name evidence="13" type="ORF">FA10DRAFT_223671</name>
</gene>
<keyword evidence="6" id="KW-0067">ATP-binding</keyword>
<dbReference type="CDD" id="cd18787">
    <property type="entry name" value="SF2_C_DEAD"/>
    <property type="match status" value="1"/>
</dbReference>
<evidence type="ECO:0000313" key="14">
    <source>
        <dbReference type="Proteomes" id="UP000245768"/>
    </source>
</evidence>
<feature type="compositionally biased region" description="Basic and acidic residues" evidence="10">
    <location>
        <begin position="324"/>
        <end position="337"/>
    </location>
</feature>
<dbReference type="PANTHER" id="PTHR47959:SF21">
    <property type="entry name" value="DEAD-BOX HELICASE 56"/>
    <property type="match status" value="1"/>
</dbReference>
<dbReference type="Pfam" id="PF00270">
    <property type="entry name" value="DEAD"/>
    <property type="match status" value="1"/>
</dbReference>
<feature type="compositionally biased region" description="Basic and acidic residues" evidence="10">
    <location>
        <begin position="379"/>
        <end position="390"/>
    </location>
</feature>
<dbReference type="GeneID" id="37040502"/>
<evidence type="ECO:0000256" key="10">
    <source>
        <dbReference type="SAM" id="MobiDB-lite"/>
    </source>
</evidence>
<dbReference type="Pfam" id="PF00271">
    <property type="entry name" value="Helicase_C"/>
    <property type="match status" value="2"/>
</dbReference>
<dbReference type="STRING" id="215250.A0A316YPW4"/>
<keyword evidence="14" id="KW-1185">Reference proteome</keyword>
<reference evidence="13 14" key="1">
    <citation type="journal article" date="2018" name="Mol. Biol. Evol.">
        <title>Broad Genomic Sampling Reveals a Smut Pathogenic Ancestry of the Fungal Clade Ustilaginomycotina.</title>
        <authorList>
            <person name="Kijpornyongpan T."/>
            <person name="Mondo S.J."/>
            <person name="Barry K."/>
            <person name="Sandor L."/>
            <person name="Lee J."/>
            <person name="Lipzen A."/>
            <person name="Pangilinan J."/>
            <person name="LaButti K."/>
            <person name="Hainaut M."/>
            <person name="Henrissat B."/>
            <person name="Grigoriev I.V."/>
            <person name="Spatafora J.W."/>
            <person name="Aime M.C."/>
        </authorList>
    </citation>
    <scope>NUCLEOTIDE SEQUENCE [LARGE SCALE GENOMIC DNA]</scope>
    <source>
        <strain evidence="13 14">MCA 4198</strain>
    </source>
</reference>
<protein>
    <recommendedName>
        <fullName evidence="2">RNA helicase</fullName>
        <ecNumber evidence="2">3.6.4.13</ecNumber>
    </recommendedName>
</protein>
<comment type="similarity">
    <text evidence="8">Belongs to the DEAD box helicase family. DDX56/DBP9 subfamily.</text>
</comment>
<dbReference type="EC" id="3.6.4.13" evidence="2"/>
<feature type="region of interest" description="Disordered" evidence="10">
    <location>
        <begin position="574"/>
        <end position="646"/>
    </location>
</feature>
<dbReference type="GO" id="GO:0016787">
    <property type="term" value="F:hydrolase activity"/>
    <property type="evidence" value="ECO:0007669"/>
    <property type="project" value="UniProtKB-KW"/>
</dbReference>
<dbReference type="PROSITE" id="PS51192">
    <property type="entry name" value="HELICASE_ATP_BIND_1"/>
    <property type="match status" value="1"/>
</dbReference>
<dbReference type="InParanoid" id="A0A316YPW4"/>
<evidence type="ECO:0000256" key="5">
    <source>
        <dbReference type="ARBA" id="ARBA00022806"/>
    </source>
</evidence>